<evidence type="ECO:0000313" key="10">
    <source>
        <dbReference type="Proteomes" id="UP000824998"/>
    </source>
</evidence>
<keyword evidence="6" id="KW-0408">Iron</keyword>
<feature type="transmembrane region" description="Helical" evidence="8">
    <location>
        <begin position="122"/>
        <end position="142"/>
    </location>
</feature>
<dbReference type="Gene3D" id="1.20.1300.10">
    <property type="entry name" value="Fumarate reductase/succinate dehydrogenase, transmembrane subunit"/>
    <property type="match status" value="1"/>
</dbReference>
<dbReference type="GO" id="GO:0006099">
    <property type="term" value="P:tricarboxylic acid cycle"/>
    <property type="evidence" value="ECO:0007669"/>
    <property type="project" value="InterPro"/>
</dbReference>
<reference evidence="9" key="1">
    <citation type="journal article" date="2021" name="IMA Fungus">
        <title>Genomic characterization of three marine fungi, including Emericellopsis atlantica sp. nov. with signatures of a generalist lifestyle and marine biomass degradation.</title>
        <authorList>
            <person name="Hagestad O.C."/>
            <person name="Hou L."/>
            <person name="Andersen J.H."/>
            <person name="Hansen E.H."/>
            <person name="Altermark B."/>
            <person name="Li C."/>
            <person name="Kuhnert E."/>
            <person name="Cox R.J."/>
            <person name="Crous P.W."/>
            <person name="Spatafora J.W."/>
            <person name="Lail K."/>
            <person name="Amirebrahimi M."/>
            <person name="Lipzen A."/>
            <person name="Pangilinan J."/>
            <person name="Andreopoulos W."/>
            <person name="Hayes R.D."/>
            <person name="Ng V."/>
            <person name="Grigoriev I.V."/>
            <person name="Jackson S.A."/>
            <person name="Sutton T.D.S."/>
            <person name="Dobson A.D.W."/>
            <person name="Rama T."/>
        </authorList>
    </citation>
    <scope>NUCLEOTIDE SEQUENCE</scope>
    <source>
        <strain evidence="9">TRa018bII</strain>
    </source>
</reference>
<dbReference type="PANTHER" id="PTHR10978:SF5">
    <property type="entry name" value="SUCCINATE DEHYDROGENASE CYTOCHROME B560 SUBUNIT, MITOCHONDRIAL"/>
    <property type="match status" value="1"/>
</dbReference>
<keyword evidence="4" id="KW-0479">Metal-binding</keyword>
<evidence type="ECO:0000256" key="8">
    <source>
        <dbReference type="SAM" id="Phobius"/>
    </source>
</evidence>
<dbReference type="SUPFAM" id="SSF81343">
    <property type="entry name" value="Fumarate reductase respiratory complex transmembrane subunits"/>
    <property type="match status" value="1"/>
</dbReference>
<dbReference type="GO" id="GO:0006121">
    <property type="term" value="P:mitochondrial electron transport, succinate to ubiquinone"/>
    <property type="evidence" value="ECO:0007669"/>
    <property type="project" value="TreeGrafter"/>
</dbReference>
<name>A0A9P7Y9U4_9HELO</name>
<keyword evidence="10" id="KW-1185">Reference proteome</keyword>
<evidence type="ECO:0000313" key="9">
    <source>
        <dbReference type="EMBL" id="KAG9229779.1"/>
    </source>
</evidence>
<dbReference type="AlphaFoldDB" id="A0A9P7Y9U4"/>
<dbReference type="Pfam" id="PF01127">
    <property type="entry name" value="Sdh_cyt"/>
    <property type="match status" value="1"/>
</dbReference>
<keyword evidence="5 8" id="KW-1133">Transmembrane helix</keyword>
<evidence type="ECO:0000256" key="7">
    <source>
        <dbReference type="ARBA" id="ARBA00023136"/>
    </source>
</evidence>
<dbReference type="InterPro" id="IPR014314">
    <property type="entry name" value="Succ_DH_cytb556"/>
</dbReference>
<organism evidence="9 10">
    <name type="scientific">Amylocarpus encephaloides</name>
    <dbReference type="NCBI Taxonomy" id="45428"/>
    <lineage>
        <taxon>Eukaryota</taxon>
        <taxon>Fungi</taxon>
        <taxon>Dikarya</taxon>
        <taxon>Ascomycota</taxon>
        <taxon>Pezizomycotina</taxon>
        <taxon>Leotiomycetes</taxon>
        <taxon>Helotiales</taxon>
        <taxon>Helotiales incertae sedis</taxon>
        <taxon>Amylocarpus</taxon>
    </lineage>
</organism>
<keyword evidence="7 8" id="KW-0472">Membrane</keyword>
<evidence type="ECO:0000256" key="4">
    <source>
        <dbReference type="ARBA" id="ARBA00022723"/>
    </source>
</evidence>
<proteinExistence type="predicted"/>
<evidence type="ECO:0000256" key="6">
    <source>
        <dbReference type="ARBA" id="ARBA00023004"/>
    </source>
</evidence>
<dbReference type="GO" id="GO:0005739">
    <property type="term" value="C:mitochondrion"/>
    <property type="evidence" value="ECO:0007669"/>
    <property type="project" value="GOC"/>
</dbReference>
<dbReference type="PANTHER" id="PTHR10978">
    <property type="entry name" value="SUCCINATE DEHYDROGENASE CYTOCHROME B560 SUBUNIT"/>
    <property type="match status" value="1"/>
</dbReference>
<feature type="transmembrane region" description="Helical" evidence="8">
    <location>
        <begin position="90"/>
        <end position="110"/>
    </location>
</feature>
<dbReference type="EMBL" id="MU251732">
    <property type="protein sequence ID" value="KAG9229779.1"/>
    <property type="molecule type" value="Genomic_DNA"/>
</dbReference>
<accession>A0A9P7Y9U4</accession>
<evidence type="ECO:0000256" key="1">
    <source>
        <dbReference type="ARBA" id="ARBA00004370"/>
    </source>
</evidence>
<dbReference type="Proteomes" id="UP000824998">
    <property type="component" value="Unassembled WGS sequence"/>
</dbReference>
<feature type="transmembrane region" description="Helical" evidence="8">
    <location>
        <begin position="163"/>
        <end position="185"/>
    </location>
</feature>
<evidence type="ECO:0000256" key="3">
    <source>
        <dbReference type="ARBA" id="ARBA00022692"/>
    </source>
</evidence>
<dbReference type="CDD" id="cd03499">
    <property type="entry name" value="SQR_TypeC_SdhC"/>
    <property type="match status" value="1"/>
</dbReference>
<dbReference type="GO" id="GO:0016020">
    <property type="term" value="C:membrane"/>
    <property type="evidence" value="ECO:0007669"/>
    <property type="project" value="UniProtKB-SubCell"/>
</dbReference>
<evidence type="ECO:0000256" key="2">
    <source>
        <dbReference type="ARBA" id="ARBA00022617"/>
    </source>
</evidence>
<keyword evidence="2" id="KW-0349">Heme</keyword>
<dbReference type="GO" id="GO:0009055">
    <property type="term" value="F:electron transfer activity"/>
    <property type="evidence" value="ECO:0007669"/>
    <property type="project" value="InterPro"/>
</dbReference>
<dbReference type="InterPro" id="IPR000701">
    <property type="entry name" value="SuccDH_FuR_B_TM-su"/>
</dbReference>
<sequence length="186" mass="20284">MLAQRILQQSLRRFATGKQLTTSKFAIAPTAMLGSPIQTRQVATQNLTPTDSYSILVAQRKNRPTAPHLTIYQPQIPWILSGLNRITGSVLSGGFYVFGSAYLVAPLLGWNLSSVSMAAAFGSWPLILKVLTKFTIALPFTFHSFNGFRHLTWDMGKAFKNQTVVKTGWTVVGVSVVTALGLATLV</sequence>
<dbReference type="GO" id="GO:0046872">
    <property type="term" value="F:metal ion binding"/>
    <property type="evidence" value="ECO:0007669"/>
    <property type="project" value="UniProtKB-KW"/>
</dbReference>
<dbReference type="OrthoDB" id="588261at2759"/>
<dbReference type="NCBIfam" id="TIGR02970">
    <property type="entry name" value="succ_dehyd_cytB"/>
    <property type="match status" value="1"/>
</dbReference>
<comment type="caution">
    <text evidence="9">The sequence shown here is derived from an EMBL/GenBank/DDBJ whole genome shotgun (WGS) entry which is preliminary data.</text>
</comment>
<comment type="subcellular location">
    <subcellularLocation>
        <location evidence="1">Membrane</location>
    </subcellularLocation>
</comment>
<keyword evidence="3 8" id="KW-0812">Transmembrane</keyword>
<evidence type="ECO:0000256" key="5">
    <source>
        <dbReference type="ARBA" id="ARBA00022989"/>
    </source>
</evidence>
<dbReference type="InterPro" id="IPR034804">
    <property type="entry name" value="SQR/QFR_C/D"/>
</dbReference>
<gene>
    <name evidence="9" type="ORF">BJ875DRAFT_473986</name>
</gene>
<protein>
    <submittedName>
        <fullName evidence="9">Uncharacterized protein</fullName>
    </submittedName>
</protein>